<dbReference type="GO" id="GO:0008088">
    <property type="term" value="P:axo-dendritic transport"/>
    <property type="evidence" value="ECO:0007669"/>
    <property type="project" value="TreeGrafter"/>
</dbReference>
<comment type="caution">
    <text evidence="3">The sequence shown here is derived from an EMBL/GenBank/DDBJ whole genome shotgun (WGS) entry which is preliminary data.</text>
</comment>
<dbReference type="GO" id="GO:0045202">
    <property type="term" value="C:synapse"/>
    <property type="evidence" value="ECO:0007669"/>
    <property type="project" value="TreeGrafter"/>
</dbReference>
<dbReference type="InterPro" id="IPR028107">
    <property type="entry name" value="Spatacsin_C_dom"/>
</dbReference>
<dbReference type="GO" id="GO:0030425">
    <property type="term" value="C:dendrite"/>
    <property type="evidence" value="ECO:0007669"/>
    <property type="project" value="TreeGrafter"/>
</dbReference>
<dbReference type="GO" id="GO:0048489">
    <property type="term" value="P:synaptic vesicle transport"/>
    <property type="evidence" value="ECO:0007669"/>
    <property type="project" value="TreeGrafter"/>
</dbReference>
<dbReference type="InterPro" id="IPR028103">
    <property type="entry name" value="Spatacsin"/>
</dbReference>
<keyword evidence="4" id="KW-1185">Reference proteome</keyword>
<evidence type="ECO:0000313" key="4">
    <source>
        <dbReference type="Proteomes" id="UP000271974"/>
    </source>
</evidence>
<dbReference type="STRING" id="188477.A0A433SRI9"/>
<organism evidence="3 4">
    <name type="scientific">Elysia chlorotica</name>
    <name type="common">Eastern emerald elysia</name>
    <name type="synonym">Sea slug</name>
    <dbReference type="NCBI Taxonomy" id="188477"/>
    <lineage>
        <taxon>Eukaryota</taxon>
        <taxon>Metazoa</taxon>
        <taxon>Spiralia</taxon>
        <taxon>Lophotrochozoa</taxon>
        <taxon>Mollusca</taxon>
        <taxon>Gastropoda</taxon>
        <taxon>Heterobranchia</taxon>
        <taxon>Euthyneura</taxon>
        <taxon>Panpulmonata</taxon>
        <taxon>Sacoglossa</taxon>
        <taxon>Placobranchoidea</taxon>
        <taxon>Plakobranchidae</taxon>
        <taxon>Elysia</taxon>
    </lineage>
</organism>
<feature type="region of interest" description="Disordered" evidence="1">
    <location>
        <begin position="305"/>
        <end position="338"/>
    </location>
</feature>
<feature type="compositionally biased region" description="Basic and acidic residues" evidence="1">
    <location>
        <begin position="1223"/>
        <end position="1232"/>
    </location>
</feature>
<feature type="region of interest" description="Disordered" evidence="1">
    <location>
        <begin position="1218"/>
        <end position="1242"/>
    </location>
</feature>
<dbReference type="EMBL" id="RQTK01001151">
    <property type="protein sequence ID" value="RUS71847.1"/>
    <property type="molecule type" value="Genomic_DNA"/>
</dbReference>
<evidence type="ECO:0000313" key="3">
    <source>
        <dbReference type="EMBL" id="RUS71847.1"/>
    </source>
</evidence>
<sequence>MDTTKMGVECNLLPLQFLNCKLSDFVWIKSSVQQDKMVAQHKDGSLSVLRVKNKGVVSNFVLDPHLCCAFWDNEEVRENGQLLFAQTKSGDILLYSVDADGVTEKLHIPYTKLLDIIKSGTGGKANTRLALVGCNCYQIVLFDSLHTIYCVSMKETVRLSCTIMLPEAGEPIKEKAGGPKASSFCIQSDSLAVFDKVSGVLSLYSLTHGHCLKVVDLNKLDVEASTIREWGLSYDLSVLVLLFNNWSITRIDLSLYSKMFHSSMKTKSLSDREKPYNQEYLGYNLCWYGDRSWKQEVVTQHLAVSEKGPRSAGRTRQTGFKFKKRRRDSVASTASSLAATGLPPETEFQETLRMDGIDDKRRWMLLGMETSLDTVALNLRDGDTRPVWDQAQTLCFANFKDKTFHMRNLNSSTVVILSSLSACSHMLMSEKYLMFLSPHSNLHKDDLITKMMLYGGPVSADKLCQANHWTRTAVPFLALEASLQQRQLDTLAFFFKAKQKLFSSSAEHEAKHWNVQAEVQQLEEALGLVLRTASVTDPQAKIFGERLISLTLEFLYELMEDAKCVTRQGTLSAEKRQEVMKCCQLLSSHTRNLRQCLQTLKAKSVHSRSRHSSNVSSASTAAQPNISPVPLTPEHHVKENRLSNLQSMQMKSSEKPVPFKKIVSELLYKVDEHLKQKNIDACQHILSNLGCDVLSTVWSMSQFYGSRPLQQFISGQLSSAAALDSTQRQLVQYVQQLYQAYPCISFSLAMKKKAQEGVRGWSESENPLKAVLMSNNMFLLSHCGELDQGNASQQQEDEGLYACLLLAWLQSWTDEMKRSVLVDAHFLNKGDSLTSLRSDSITWQFLISHNLLEELQKLLASSETDPDFPWPPNLVEHLHKGWSYLRTEVARSLVRQGKLDTVALEEQKINIHMLLPTIGGPLVKPHPLTYVGASKMPGVHKDFLQRFASSGFLLPLWMYCSTHGIKPSELKMTVACPWYPVFQAFYAIPKHPTDRTVVLCASLMAADNLWSSGSGDMTVELMLDKRQILAAVGTLSYLTDEELNLDPYKIEQYLHKFPKLMAALLPEGHKAVTKENTTVYQLLMGTTPFNLRRLFGWQTTNTFATEDSPQVMPLFSESMLGPSHTQSARLSFPYYLKQGRPVYGFLSFLAEELDRTEAPLSQRRLQQACGAATWIACQNFNTPKVSSACVTFVELLGRDSVLLRTLINCGRVLLAHRHPKTARPRDKRETKDSSSSASSSTSKTESALKACVTNIVSELLASLHRKRQQKDSLIKAVEEAIKDEIKTEGIGSCSFEASQKWTLVLMLCQLLNAPMNTCFLSACAESNNWLMFTWFAQLHQFPTHQLQNLLHAFTNVHLRDHLHYVLNNAGSKMFTAAAPAPRKDSLSADQRANKRLALYNRIGVHKAKEESSSDEEQEFERTTVISSFSTRLKETELNESEMLESSAPDDVFRMLFYSRSMPSQWKCLLSASVALRNPLFSELAACCGCPPVASVCGWLLASLDEPVNKEFLSQHGRHVFKWSTAQLEALIRTVLLCKQEDSLVTAFTILQTKSPLLPFMCFINECVRRGTYASCKTFVDQFKDAISLWDDEKPPPASSDLPTIGNRAWFERVAYQVLLHELNVTENLYYAKHLLEILDRQNLCLVFSFDVLNFAVLQKVVTILHAHSVNVPDIAALLTSGTESELFRQQVELCLDQLMDRGSFAAAQELAGAASVGTERVTIRQLREEKQQLVASGLWVAKFVRAQYWAKCQKLLERNRCGHKTCTDFFEEEIQGINIEAEKAVLCEQLYSLIGNTNQPEALVTKETVFREMWRHRIASKVALEEVEPLDLIFDDVHLKTTRRGDLKSELLEVAVEPQSVSDIQEDFTPQELGVLDSLMEAYLDQARIITCSRVAAVFGHYNQDLAIVQTCIALANGTSRPDNIEPAMRRLLVKNVPKQFRRVSLTRTRSISTSSIASNTSSLAEGSSTVDPQDTVSVMERLYTHCVKGRQVCLKIITCYKMAQLLDTEYKEIVLSPEFDSLFQLLRINHPNKFLVARDFLASSGLSDDEVTGFLADSIVDVLKMFVKSNTDKDEESERSLQGSELMFNPTDGMEVFSQFLTLCENASLLGDRILQAATALFSTAPGEMTPKVLTIQTELIIMAHECYTISSSMEGISHILRVSRVCCSSLAEAKEYGLIIRLLTGVGRYGEMMYIFHALQQHHQFELLLRKGMDKEDKLKIAILDYLKRYQPDDSEAYTMVALKFSMYRDIASMLEACGHRAMKHLKDKSLDQSKDTQDSLKKCLQYFQDAAESYVKDNSVRKAQHCVKLARLVSLQLQLLPSGITVIHLSRDQVAVFSNAHPRFIEAMVVVDAYERRQDWSDAVYNNVVVNNDVRYLQEMKLHVVITPTLVEDVVKKYKNANPKPTAGLPAIRKLLTSCKDAQLQYRLAMDLGLTDIVTAMLKADTGSFLQDVTVRTL</sequence>
<gene>
    <name evidence="3" type="ORF">EGW08_020394</name>
</gene>
<reference evidence="3 4" key="1">
    <citation type="submission" date="2019-01" db="EMBL/GenBank/DDBJ databases">
        <title>A draft genome assembly of the solar-powered sea slug Elysia chlorotica.</title>
        <authorList>
            <person name="Cai H."/>
            <person name="Li Q."/>
            <person name="Fang X."/>
            <person name="Li J."/>
            <person name="Curtis N.E."/>
            <person name="Altenburger A."/>
            <person name="Shibata T."/>
            <person name="Feng M."/>
            <person name="Maeda T."/>
            <person name="Schwartz J.A."/>
            <person name="Shigenobu S."/>
            <person name="Lundholm N."/>
            <person name="Nishiyama T."/>
            <person name="Yang H."/>
            <person name="Hasebe M."/>
            <person name="Li S."/>
            <person name="Pierce S.K."/>
            <person name="Wang J."/>
        </authorList>
    </citation>
    <scope>NUCLEOTIDE SEQUENCE [LARGE SCALE GENOMIC DNA]</scope>
    <source>
        <strain evidence="3">EC2010</strain>
        <tissue evidence="3">Whole organism of an adult</tissue>
    </source>
</reference>
<feature type="region of interest" description="Disordered" evidence="1">
    <location>
        <begin position="607"/>
        <end position="633"/>
    </location>
</feature>
<feature type="domain" description="Spatacsin C-terminal" evidence="2">
    <location>
        <begin position="2110"/>
        <end position="2403"/>
    </location>
</feature>
<dbReference type="Pfam" id="PF14649">
    <property type="entry name" value="Spatacsin_C"/>
    <property type="match status" value="1"/>
</dbReference>
<dbReference type="GO" id="GO:0005737">
    <property type="term" value="C:cytoplasm"/>
    <property type="evidence" value="ECO:0007669"/>
    <property type="project" value="TreeGrafter"/>
</dbReference>
<dbReference type="PANTHER" id="PTHR13650:SF0">
    <property type="entry name" value="SPATACSIN"/>
    <property type="match status" value="1"/>
</dbReference>
<dbReference type="GO" id="GO:0007409">
    <property type="term" value="P:axonogenesis"/>
    <property type="evidence" value="ECO:0007669"/>
    <property type="project" value="TreeGrafter"/>
</dbReference>
<evidence type="ECO:0000256" key="1">
    <source>
        <dbReference type="SAM" id="MobiDB-lite"/>
    </source>
</evidence>
<name>A0A433SRI9_ELYCH</name>
<accession>A0A433SRI9</accession>
<proteinExistence type="predicted"/>
<dbReference type="PANTHER" id="PTHR13650">
    <property type="entry name" value="SPATACSIN"/>
    <property type="match status" value="1"/>
</dbReference>
<dbReference type="GO" id="GO:0007268">
    <property type="term" value="P:chemical synaptic transmission"/>
    <property type="evidence" value="ECO:0007669"/>
    <property type="project" value="TreeGrafter"/>
</dbReference>
<evidence type="ECO:0000259" key="2">
    <source>
        <dbReference type="Pfam" id="PF14649"/>
    </source>
</evidence>
<dbReference type="Proteomes" id="UP000271974">
    <property type="component" value="Unassembled WGS sequence"/>
</dbReference>
<dbReference type="OrthoDB" id="2018754at2759"/>
<protein>
    <recommendedName>
        <fullName evidence="2">Spatacsin C-terminal domain-containing protein</fullName>
    </recommendedName>
</protein>
<feature type="compositionally biased region" description="Low complexity" evidence="1">
    <location>
        <begin position="1233"/>
        <end position="1242"/>
    </location>
</feature>
<dbReference type="GO" id="GO:0030424">
    <property type="term" value="C:axon"/>
    <property type="evidence" value="ECO:0007669"/>
    <property type="project" value="TreeGrafter"/>
</dbReference>